<dbReference type="GeneID" id="73342394"/>
<dbReference type="RefSeq" id="XP_049144527.1">
    <property type="nucleotide sequence ID" value="XM_049287384.1"/>
</dbReference>
<reference evidence="3" key="1">
    <citation type="journal article" date="2021" name="Mol. Plant Microbe Interact.">
        <title>Complete Genome Sequence of the Plant-Pathogenic Fungus Colletotrichum lupini.</title>
        <authorList>
            <person name="Baroncelli R."/>
            <person name="Pensec F."/>
            <person name="Da Lio D."/>
            <person name="Boufleur T."/>
            <person name="Vicente I."/>
            <person name="Sarrocco S."/>
            <person name="Picot A."/>
            <person name="Baraldi E."/>
            <person name="Sukno S."/>
            <person name="Thon M."/>
            <person name="Le Floch G."/>
        </authorList>
    </citation>
    <scope>NUCLEOTIDE SEQUENCE</scope>
    <source>
        <strain evidence="3">IMI 504893</strain>
    </source>
</reference>
<evidence type="ECO:0000256" key="1">
    <source>
        <dbReference type="SAM" id="MobiDB-lite"/>
    </source>
</evidence>
<keyword evidence="2" id="KW-0472">Membrane</keyword>
<gene>
    <name evidence="3" type="ORF">CLUP02_08394</name>
</gene>
<keyword evidence="4" id="KW-1185">Reference proteome</keyword>
<dbReference type="EMBL" id="CP019476">
    <property type="protein sequence ID" value="UQC82904.1"/>
    <property type="molecule type" value="Genomic_DNA"/>
</dbReference>
<evidence type="ECO:0000256" key="2">
    <source>
        <dbReference type="SAM" id="Phobius"/>
    </source>
</evidence>
<dbReference type="Proteomes" id="UP000830671">
    <property type="component" value="Chromosome 4"/>
</dbReference>
<feature type="region of interest" description="Disordered" evidence="1">
    <location>
        <begin position="76"/>
        <end position="118"/>
    </location>
</feature>
<feature type="compositionally biased region" description="Basic and acidic residues" evidence="1">
    <location>
        <begin position="104"/>
        <end position="118"/>
    </location>
</feature>
<keyword evidence="2" id="KW-0812">Transmembrane</keyword>
<feature type="transmembrane region" description="Helical" evidence="2">
    <location>
        <begin position="49"/>
        <end position="68"/>
    </location>
</feature>
<evidence type="ECO:0000313" key="3">
    <source>
        <dbReference type="EMBL" id="UQC82904.1"/>
    </source>
</evidence>
<accession>A0A9Q8SSR1</accession>
<organism evidence="3 4">
    <name type="scientific">Colletotrichum lupini</name>
    <dbReference type="NCBI Taxonomy" id="145971"/>
    <lineage>
        <taxon>Eukaryota</taxon>
        <taxon>Fungi</taxon>
        <taxon>Dikarya</taxon>
        <taxon>Ascomycota</taxon>
        <taxon>Pezizomycotina</taxon>
        <taxon>Sordariomycetes</taxon>
        <taxon>Hypocreomycetidae</taxon>
        <taxon>Glomerellales</taxon>
        <taxon>Glomerellaceae</taxon>
        <taxon>Colletotrichum</taxon>
        <taxon>Colletotrichum acutatum species complex</taxon>
    </lineage>
</organism>
<protein>
    <submittedName>
        <fullName evidence="3">Uncharacterized protein</fullName>
    </submittedName>
</protein>
<sequence length="118" mass="13425">MVEVTTRQNGTNICNYRAHDPVAWCGRYNIHPWHKVRTAPNTDCPAMDTTLLCTCLAGYAYLLLLSASGKQMNMARSRARASSPQRMSTPLSAFPQIIMDEEDRSPLTREKEEYMVDR</sequence>
<dbReference type="AlphaFoldDB" id="A0A9Q8SSR1"/>
<dbReference type="KEGG" id="clup:CLUP02_08394"/>
<evidence type="ECO:0000313" key="4">
    <source>
        <dbReference type="Proteomes" id="UP000830671"/>
    </source>
</evidence>
<name>A0A9Q8SSR1_9PEZI</name>
<keyword evidence="2" id="KW-1133">Transmembrane helix</keyword>
<proteinExistence type="predicted"/>